<feature type="domain" description="Multidrug resistance protein MdtA-like barrel-sandwich hybrid" evidence="4">
    <location>
        <begin position="90"/>
        <end position="220"/>
    </location>
</feature>
<comment type="caution">
    <text evidence="7">The sequence shown here is derived from an EMBL/GenBank/DDBJ whole genome shotgun (WGS) entry which is preliminary data.</text>
</comment>
<feature type="domain" description="Multidrug resistance protein MdtA-like alpha-helical hairpin" evidence="3">
    <location>
        <begin position="129"/>
        <end position="198"/>
    </location>
</feature>
<dbReference type="Pfam" id="PF25917">
    <property type="entry name" value="BSH_RND"/>
    <property type="match status" value="1"/>
</dbReference>
<evidence type="ECO:0000313" key="8">
    <source>
        <dbReference type="Proteomes" id="UP001271780"/>
    </source>
</evidence>
<dbReference type="Gene3D" id="2.40.30.170">
    <property type="match status" value="1"/>
</dbReference>
<evidence type="ECO:0000259" key="6">
    <source>
        <dbReference type="Pfam" id="PF25967"/>
    </source>
</evidence>
<dbReference type="Gene3D" id="2.40.50.100">
    <property type="match status" value="1"/>
</dbReference>
<evidence type="ECO:0000256" key="2">
    <source>
        <dbReference type="ARBA" id="ARBA00009477"/>
    </source>
</evidence>
<sequence length="414" mass="43639">MNKMIEVPVAAEEVPSAPRKRSLPWLRTLVLLGAAAGGAWYAFGPGPNGPAGSAAQAAPPPPEVMVSQPLARKVDTQVSFIGQFTAMDGVELRAQVGGTLTEIHFRDGQIVHKGDLLFVIDPRPYEIKLSQAQAQLETAASQLSLAQLQLTRAQTLRKTEAGSQEVVDQRRAEQTAAQAAVDEAQARVHDAELDVDYSRVTAPFTGRIGARQVSVGSLVGGNRGGVSGTTLLATLVSLDPIYLDFDLSEADYLAFSRAKAKLPQAAANDVAVALTDETAFSRHGKLDFIDNSLNRSSGTIRARATLANQDLFLTPGSFARLRLAVTPPAPVLLVPDAAVLLDQSQRIVMTVGADGLVVPKPVVTGDLRGGLRVIRSGLDAADRVIIDGIVRASPGHPVTAQNGSIKFDAASDAQ</sequence>
<dbReference type="Proteomes" id="UP001271780">
    <property type="component" value="Unassembled WGS sequence"/>
</dbReference>
<dbReference type="InterPro" id="IPR006143">
    <property type="entry name" value="RND_pump_MFP"/>
</dbReference>
<gene>
    <name evidence="7" type="ORF">RFM27_31945</name>
</gene>
<dbReference type="RefSeq" id="WP_320319078.1">
    <property type="nucleotide sequence ID" value="NZ_JAVIIX010000037.1"/>
</dbReference>
<keyword evidence="8" id="KW-1185">Reference proteome</keyword>
<proteinExistence type="inferred from homology"/>
<dbReference type="PANTHER" id="PTHR30158:SF24">
    <property type="entry name" value="HLYD FAMILY SECRETION PROTEIN"/>
    <property type="match status" value="1"/>
</dbReference>
<feature type="domain" description="Multidrug resistance protein MdtA-like beta-barrel" evidence="5">
    <location>
        <begin position="240"/>
        <end position="326"/>
    </location>
</feature>
<evidence type="ECO:0000259" key="3">
    <source>
        <dbReference type="Pfam" id="PF25876"/>
    </source>
</evidence>
<dbReference type="NCBIfam" id="TIGR01730">
    <property type="entry name" value="RND_mfp"/>
    <property type="match status" value="1"/>
</dbReference>
<feature type="domain" description="Multidrug resistance protein MdtA-like C-terminal permuted SH3" evidence="6">
    <location>
        <begin position="331"/>
        <end position="389"/>
    </location>
</feature>
<dbReference type="InterPro" id="IPR058627">
    <property type="entry name" value="MdtA-like_C"/>
</dbReference>
<evidence type="ECO:0000259" key="5">
    <source>
        <dbReference type="Pfam" id="PF25944"/>
    </source>
</evidence>
<dbReference type="Gene3D" id="2.40.420.20">
    <property type="match status" value="1"/>
</dbReference>
<name>A0ABU4XPK8_9HYPH</name>
<dbReference type="SUPFAM" id="SSF111369">
    <property type="entry name" value="HlyD-like secretion proteins"/>
    <property type="match status" value="1"/>
</dbReference>
<evidence type="ECO:0000256" key="1">
    <source>
        <dbReference type="ARBA" id="ARBA00004196"/>
    </source>
</evidence>
<protein>
    <submittedName>
        <fullName evidence="7">Efflux RND transporter periplasmic adaptor subunit</fullName>
    </submittedName>
</protein>
<evidence type="ECO:0000259" key="4">
    <source>
        <dbReference type="Pfam" id="PF25917"/>
    </source>
</evidence>
<dbReference type="Pfam" id="PF25876">
    <property type="entry name" value="HH_MFP_RND"/>
    <property type="match status" value="1"/>
</dbReference>
<dbReference type="InterPro" id="IPR058625">
    <property type="entry name" value="MdtA-like_BSH"/>
</dbReference>
<evidence type="ECO:0000313" key="7">
    <source>
        <dbReference type="EMBL" id="MDX8476682.1"/>
    </source>
</evidence>
<dbReference type="EMBL" id="JAVIIZ010000039">
    <property type="protein sequence ID" value="MDX8476682.1"/>
    <property type="molecule type" value="Genomic_DNA"/>
</dbReference>
<comment type="subcellular location">
    <subcellularLocation>
        <location evidence="1">Cell envelope</location>
    </subcellularLocation>
</comment>
<dbReference type="Pfam" id="PF25967">
    <property type="entry name" value="RND-MFP_C"/>
    <property type="match status" value="1"/>
</dbReference>
<dbReference type="InterPro" id="IPR058624">
    <property type="entry name" value="MdtA-like_HH"/>
</dbReference>
<dbReference type="PANTHER" id="PTHR30158">
    <property type="entry name" value="ACRA/E-RELATED COMPONENT OF DRUG EFFLUX TRANSPORTER"/>
    <property type="match status" value="1"/>
</dbReference>
<comment type="similarity">
    <text evidence="2">Belongs to the membrane fusion protein (MFP) (TC 8.A.1) family.</text>
</comment>
<dbReference type="Gene3D" id="1.10.287.470">
    <property type="entry name" value="Helix hairpin bin"/>
    <property type="match status" value="1"/>
</dbReference>
<dbReference type="InterPro" id="IPR058626">
    <property type="entry name" value="MdtA-like_b-barrel"/>
</dbReference>
<reference evidence="7 8" key="1">
    <citation type="submission" date="2023-08" db="EMBL/GenBank/DDBJ databases">
        <title>Implementing the SeqCode for naming new Mesorhizobium species isolated from Vachellia karroo root nodules.</title>
        <authorList>
            <person name="Van Lill M."/>
        </authorList>
    </citation>
    <scope>NUCLEOTIDE SEQUENCE [LARGE SCALE GENOMIC DNA]</scope>
    <source>
        <strain evidence="7 8">VK23A</strain>
    </source>
</reference>
<dbReference type="Pfam" id="PF25944">
    <property type="entry name" value="Beta-barrel_RND"/>
    <property type="match status" value="1"/>
</dbReference>
<accession>A0ABU4XPK8</accession>
<organism evidence="7 8">
    <name type="scientific">Mesorhizobium dulcispinae</name>
    <dbReference type="NCBI Taxonomy" id="3072316"/>
    <lineage>
        <taxon>Bacteria</taxon>
        <taxon>Pseudomonadati</taxon>
        <taxon>Pseudomonadota</taxon>
        <taxon>Alphaproteobacteria</taxon>
        <taxon>Hyphomicrobiales</taxon>
        <taxon>Phyllobacteriaceae</taxon>
        <taxon>Mesorhizobium</taxon>
    </lineage>
</organism>